<proteinExistence type="predicted"/>
<gene>
    <name evidence="1" type="ORF">XIS1_480107</name>
</gene>
<organism evidence="1 2">
    <name type="scientific">Xenorhabdus innexi</name>
    <dbReference type="NCBI Taxonomy" id="290109"/>
    <lineage>
        <taxon>Bacteria</taxon>
        <taxon>Pseudomonadati</taxon>
        <taxon>Pseudomonadota</taxon>
        <taxon>Gammaproteobacteria</taxon>
        <taxon>Enterobacterales</taxon>
        <taxon>Morganellaceae</taxon>
        <taxon>Xenorhabdus</taxon>
    </lineage>
</organism>
<evidence type="ECO:0000313" key="2">
    <source>
        <dbReference type="Proteomes" id="UP000196435"/>
    </source>
</evidence>
<protein>
    <submittedName>
        <fullName evidence="1">Uncharacterized protein</fullName>
    </submittedName>
</protein>
<dbReference type="Proteomes" id="UP000196435">
    <property type="component" value="Unassembled WGS sequence"/>
</dbReference>
<sequence length="41" mass="4910">MTLLAVLPVFDHFKQESRFFRFISYCYFLRGASQVRAFTTD</sequence>
<reference evidence="2" key="1">
    <citation type="submission" date="2016-12" db="EMBL/GenBank/DDBJ databases">
        <authorList>
            <person name="Gaudriault S."/>
        </authorList>
    </citation>
    <scope>NUCLEOTIDE SEQUENCE [LARGE SCALE GENOMIC DNA]</scope>
    <source>
        <strain evidence="2">HGB1681 (deposited as PTA-6826 in the American Type Culture Collection)</strain>
    </source>
</reference>
<dbReference type="EMBL" id="FTLG01000190">
    <property type="protein sequence ID" value="SIP73981.1"/>
    <property type="molecule type" value="Genomic_DNA"/>
</dbReference>
<evidence type="ECO:0000313" key="1">
    <source>
        <dbReference type="EMBL" id="SIP73981.1"/>
    </source>
</evidence>
<dbReference type="AlphaFoldDB" id="A0A1N6MYT7"/>
<accession>A0A1N6MYT7</accession>
<name>A0A1N6MYT7_9GAMM</name>